<dbReference type="SMART" id="SM01219">
    <property type="entry name" value="Frataxin_Cyay"/>
    <property type="match status" value="1"/>
</dbReference>
<dbReference type="GO" id="GO:0006826">
    <property type="term" value="P:iron ion transport"/>
    <property type="evidence" value="ECO:0007669"/>
    <property type="project" value="UniProtKB-KW"/>
</dbReference>
<dbReference type="Proteomes" id="UP001203852">
    <property type="component" value="Unassembled WGS sequence"/>
</dbReference>
<comment type="caution">
    <text evidence="14">The sequence shown here is derived from an EMBL/GenBank/DDBJ whole genome shotgun (WGS) entry which is preliminary data.</text>
</comment>
<keyword evidence="5" id="KW-0813">Transport</keyword>
<proteinExistence type="inferred from homology"/>
<evidence type="ECO:0000256" key="4">
    <source>
        <dbReference type="ARBA" id="ARBA00022434"/>
    </source>
</evidence>
<dbReference type="PANTHER" id="PTHR16821:SF2">
    <property type="entry name" value="FRATAXIN, MITOCHONDRIAL"/>
    <property type="match status" value="1"/>
</dbReference>
<accession>A0AAN6E0F7</accession>
<keyword evidence="11" id="KW-0496">Mitochondrion</keyword>
<dbReference type="GO" id="GO:0006879">
    <property type="term" value="P:intracellular iron ion homeostasis"/>
    <property type="evidence" value="ECO:0007669"/>
    <property type="project" value="UniProtKB-KW"/>
</dbReference>
<evidence type="ECO:0000256" key="9">
    <source>
        <dbReference type="ARBA" id="ARBA00023004"/>
    </source>
</evidence>
<dbReference type="InterPro" id="IPR017789">
    <property type="entry name" value="Frataxin"/>
</dbReference>
<dbReference type="NCBIfam" id="TIGR03422">
    <property type="entry name" value="mito_frataxin"/>
    <property type="match status" value="1"/>
</dbReference>
<evidence type="ECO:0000256" key="8">
    <source>
        <dbReference type="ARBA" id="ARBA00023002"/>
    </source>
</evidence>
<keyword evidence="9" id="KW-0408">Iron</keyword>
<comment type="catalytic activity">
    <reaction evidence="12">
        <text>4 Fe(2+) + O2 + 4 H(+) = 4 Fe(3+) + 2 H2O</text>
        <dbReference type="Rhea" id="RHEA:11148"/>
        <dbReference type="ChEBI" id="CHEBI:15377"/>
        <dbReference type="ChEBI" id="CHEBI:15378"/>
        <dbReference type="ChEBI" id="CHEBI:15379"/>
        <dbReference type="ChEBI" id="CHEBI:29033"/>
        <dbReference type="ChEBI" id="CHEBI:29034"/>
        <dbReference type="EC" id="1.16.3.1"/>
    </reaction>
</comment>
<dbReference type="GO" id="GO:0008199">
    <property type="term" value="F:ferric iron binding"/>
    <property type="evidence" value="ECO:0007669"/>
    <property type="project" value="InterPro"/>
</dbReference>
<evidence type="ECO:0000256" key="1">
    <source>
        <dbReference type="ARBA" id="ARBA00004173"/>
    </source>
</evidence>
<evidence type="ECO:0000256" key="12">
    <source>
        <dbReference type="ARBA" id="ARBA00047990"/>
    </source>
</evidence>
<evidence type="ECO:0000313" key="15">
    <source>
        <dbReference type="Proteomes" id="UP001203852"/>
    </source>
</evidence>
<keyword evidence="4" id="KW-0409">Iron storage</keyword>
<dbReference type="GO" id="GO:0016226">
    <property type="term" value="P:iron-sulfur cluster assembly"/>
    <property type="evidence" value="ECO:0007669"/>
    <property type="project" value="InterPro"/>
</dbReference>
<feature type="region of interest" description="Disordered" evidence="13">
    <location>
        <begin position="55"/>
        <end position="80"/>
    </location>
</feature>
<feature type="region of interest" description="Disordered" evidence="13">
    <location>
        <begin position="205"/>
        <end position="229"/>
    </location>
</feature>
<dbReference type="InterPro" id="IPR020895">
    <property type="entry name" value="Frataxin_CS"/>
</dbReference>
<keyword evidence="8" id="KW-0560">Oxidoreductase</keyword>
<evidence type="ECO:0000313" key="14">
    <source>
        <dbReference type="EMBL" id="KAI1614762.1"/>
    </source>
</evidence>
<organism evidence="14 15">
    <name type="scientific">Exophiala viscosa</name>
    <dbReference type="NCBI Taxonomy" id="2486360"/>
    <lineage>
        <taxon>Eukaryota</taxon>
        <taxon>Fungi</taxon>
        <taxon>Dikarya</taxon>
        <taxon>Ascomycota</taxon>
        <taxon>Pezizomycotina</taxon>
        <taxon>Eurotiomycetes</taxon>
        <taxon>Chaetothyriomycetidae</taxon>
        <taxon>Chaetothyriales</taxon>
        <taxon>Herpotrichiellaceae</taxon>
        <taxon>Exophiala</taxon>
    </lineage>
</organism>
<dbReference type="Pfam" id="PF01491">
    <property type="entry name" value="Frataxin_Cyay"/>
    <property type="match status" value="1"/>
</dbReference>
<dbReference type="GO" id="GO:0004322">
    <property type="term" value="F:ferroxidase activity"/>
    <property type="evidence" value="ECO:0007669"/>
    <property type="project" value="UniProtKB-EC"/>
</dbReference>
<comment type="subcellular location">
    <subcellularLocation>
        <location evidence="1">Mitochondrion</location>
    </subcellularLocation>
</comment>
<evidence type="ECO:0000256" key="10">
    <source>
        <dbReference type="ARBA" id="ARBA00023065"/>
    </source>
</evidence>
<dbReference type="EMBL" id="MU404352">
    <property type="protein sequence ID" value="KAI1614762.1"/>
    <property type="molecule type" value="Genomic_DNA"/>
</dbReference>
<dbReference type="InterPro" id="IPR036524">
    <property type="entry name" value="Frataxin/CyaY_sf"/>
</dbReference>
<keyword evidence="6" id="KW-0410">Iron transport</keyword>
<evidence type="ECO:0000256" key="5">
    <source>
        <dbReference type="ARBA" id="ARBA00022448"/>
    </source>
</evidence>
<evidence type="ECO:0000256" key="3">
    <source>
        <dbReference type="ARBA" id="ARBA00013107"/>
    </source>
</evidence>
<dbReference type="GO" id="GO:0005739">
    <property type="term" value="C:mitochondrion"/>
    <property type="evidence" value="ECO:0007669"/>
    <property type="project" value="UniProtKB-SubCell"/>
</dbReference>
<name>A0AAN6E0F7_9EURO</name>
<sequence>MKASRVFLRSTRAGARPSALTLTHRPNAVPALHSRLIVASTTQLSSACSFSTTPSTFKGLAPDSSNPEPPKTEPHANTGSAAQISDAEYHEIADQYLDNLVLKLEELGEKANEGLEAEFSAGVLTITLPKSGTYVINKQPPNKQLWLSSPVSGPKRFDWVVSGAGQHEKEGSTVDAGDDGAGGHWLYLRDGSQLSELLKTELGVELTAPGESDATGGREGPAGQGSTLE</sequence>
<dbReference type="EC" id="1.16.3.1" evidence="3"/>
<evidence type="ECO:0000256" key="6">
    <source>
        <dbReference type="ARBA" id="ARBA00022496"/>
    </source>
</evidence>
<comment type="similarity">
    <text evidence="2">Belongs to the frataxin family.</text>
</comment>
<dbReference type="GO" id="GO:0051537">
    <property type="term" value="F:2 iron, 2 sulfur cluster binding"/>
    <property type="evidence" value="ECO:0007669"/>
    <property type="project" value="TreeGrafter"/>
</dbReference>
<protein>
    <recommendedName>
        <fullName evidence="3">ferroxidase</fullName>
        <ecNumber evidence="3">1.16.3.1</ecNumber>
    </recommendedName>
</protein>
<dbReference type="AlphaFoldDB" id="A0AAN6E0F7"/>
<dbReference type="FunFam" id="3.30.920.10:FF:000004">
    <property type="entry name" value="Mitochondrial chaperone Frataxin"/>
    <property type="match status" value="1"/>
</dbReference>
<dbReference type="PROSITE" id="PS01344">
    <property type="entry name" value="FRATAXIN_1"/>
    <property type="match status" value="1"/>
</dbReference>
<dbReference type="PANTHER" id="PTHR16821">
    <property type="entry name" value="FRATAXIN"/>
    <property type="match status" value="1"/>
</dbReference>
<dbReference type="GO" id="GO:0008198">
    <property type="term" value="F:ferrous iron binding"/>
    <property type="evidence" value="ECO:0007669"/>
    <property type="project" value="TreeGrafter"/>
</dbReference>
<keyword evidence="10" id="KW-0406">Ion transport</keyword>
<dbReference type="NCBIfam" id="TIGR03421">
    <property type="entry name" value="FeS_CyaY"/>
    <property type="match status" value="1"/>
</dbReference>
<evidence type="ECO:0000256" key="13">
    <source>
        <dbReference type="SAM" id="MobiDB-lite"/>
    </source>
</evidence>
<keyword evidence="15" id="KW-1185">Reference proteome</keyword>
<keyword evidence="7" id="KW-0809">Transit peptide</keyword>
<reference evidence="14" key="1">
    <citation type="journal article" date="2022" name="bioRxiv">
        <title>Deciphering the potential niche of two novel black yeast fungi from a biological soil crust based on their genomes, phenotypes, and melanin regulation.</title>
        <authorList>
            <consortium name="DOE Joint Genome Institute"/>
            <person name="Carr E.C."/>
            <person name="Barton Q."/>
            <person name="Grambo S."/>
            <person name="Sullivan M."/>
            <person name="Renfro C.M."/>
            <person name="Kuo A."/>
            <person name="Pangilinan J."/>
            <person name="Lipzen A."/>
            <person name="Keymanesh K."/>
            <person name="Savage E."/>
            <person name="Barry K."/>
            <person name="Grigoriev I.V."/>
            <person name="Riekhof W.R."/>
            <person name="Harris S.S."/>
        </authorList>
    </citation>
    <scope>NUCLEOTIDE SEQUENCE</scope>
    <source>
        <strain evidence="14">JF 03-4F</strain>
    </source>
</reference>
<gene>
    <name evidence="14" type="ORF">EDD36DRAFT_163884</name>
</gene>
<evidence type="ECO:0000256" key="2">
    <source>
        <dbReference type="ARBA" id="ARBA00008183"/>
    </source>
</evidence>
<evidence type="ECO:0000256" key="11">
    <source>
        <dbReference type="ARBA" id="ARBA00023128"/>
    </source>
</evidence>
<evidence type="ECO:0000256" key="7">
    <source>
        <dbReference type="ARBA" id="ARBA00022946"/>
    </source>
</evidence>
<dbReference type="SUPFAM" id="SSF55387">
    <property type="entry name" value="Frataxin/Nqo15-like"/>
    <property type="match status" value="1"/>
</dbReference>
<dbReference type="PRINTS" id="PR00904">
    <property type="entry name" value="FRATAXIN"/>
</dbReference>
<dbReference type="Gene3D" id="3.30.920.10">
    <property type="entry name" value="Frataxin/CyaY"/>
    <property type="match status" value="1"/>
</dbReference>
<dbReference type="InterPro" id="IPR002908">
    <property type="entry name" value="Frataxin/CyaY"/>
</dbReference>
<dbReference type="GO" id="GO:0034986">
    <property type="term" value="F:iron chaperone activity"/>
    <property type="evidence" value="ECO:0007669"/>
    <property type="project" value="TreeGrafter"/>
</dbReference>
<dbReference type="PROSITE" id="PS50810">
    <property type="entry name" value="FRATAXIN_2"/>
    <property type="match status" value="1"/>
</dbReference>